<evidence type="ECO:0008006" key="4">
    <source>
        <dbReference type="Google" id="ProtNLM"/>
    </source>
</evidence>
<protein>
    <recommendedName>
        <fullName evidence="4">ER-bound oxygenase mpaB/mpaB'/Rubber oxygenase catalytic domain-containing protein</fullName>
    </recommendedName>
</protein>
<feature type="region of interest" description="Disordered" evidence="1">
    <location>
        <begin position="285"/>
        <end position="321"/>
    </location>
</feature>
<name>A0ABT4XBG7_9PSED</name>
<evidence type="ECO:0000313" key="2">
    <source>
        <dbReference type="EMBL" id="MDA7085550.1"/>
    </source>
</evidence>
<reference evidence="2 3" key="1">
    <citation type="submission" date="2023-01" db="EMBL/GenBank/DDBJ databases">
        <title>Pseudomonas SA3-5T sp. nov., isolated from tidal flat sediment.</title>
        <authorList>
            <person name="Kim H.S."/>
            <person name="Kim J.-S."/>
            <person name="Suh M.K."/>
            <person name="Eom M.K."/>
            <person name="Lee J.-S."/>
        </authorList>
    </citation>
    <scope>NUCLEOTIDE SEQUENCE [LARGE SCALE GENOMIC DNA]</scope>
    <source>
        <strain evidence="2 3">SA3-5</strain>
    </source>
</reference>
<comment type="caution">
    <text evidence="2">The sequence shown here is derived from an EMBL/GenBank/DDBJ whole genome shotgun (WGS) entry which is preliminary data.</text>
</comment>
<feature type="compositionally biased region" description="Polar residues" evidence="1">
    <location>
        <begin position="297"/>
        <end position="306"/>
    </location>
</feature>
<evidence type="ECO:0000256" key="1">
    <source>
        <dbReference type="SAM" id="MobiDB-lite"/>
    </source>
</evidence>
<keyword evidence="3" id="KW-1185">Reference proteome</keyword>
<evidence type="ECO:0000313" key="3">
    <source>
        <dbReference type="Proteomes" id="UP001212042"/>
    </source>
</evidence>
<proteinExistence type="predicted"/>
<dbReference type="Proteomes" id="UP001212042">
    <property type="component" value="Unassembled WGS sequence"/>
</dbReference>
<gene>
    <name evidence="2" type="ORF">PH586_03985</name>
</gene>
<dbReference type="RefSeq" id="WP_271346486.1">
    <property type="nucleotide sequence ID" value="NZ_JAQJZJ010000002.1"/>
</dbReference>
<organism evidence="2 3">
    <name type="scientific">Pseudomonas aestuarii</name>
    <dbReference type="NCBI Taxonomy" id="3018340"/>
    <lineage>
        <taxon>Bacteria</taxon>
        <taxon>Pseudomonadati</taxon>
        <taxon>Pseudomonadota</taxon>
        <taxon>Gammaproteobacteria</taxon>
        <taxon>Pseudomonadales</taxon>
        <taxon>Pseudomonadaceae</taxon>
        <taxon>Pseudomonas</taxon>
    </lineage>
</organism>
<dbReference type="EMBL" id="JAQJZJ010000002">
    <property type="protein sequence ID" value="MDA7085550.1"/>
    <property type="molecule type" value="Genomic_DNA"/>
</dbReference>
<sequence>MAASLYKYKRVFAMARHWIAKRINQLDPTLDYDEIWKLATAYRPTDFIMNLIYAVTFPHFFVRRLDALPLFDGGTGKILSKPDARSDDTSWKMQVWWHYGSEHEKTRQNVESINRIHEHYAKSYPDSFERNGTYIYTLCYEAAGMHRLMLRVGLKGISEKEKVAAVHYWANMATIFRNATSGAALTGFPDTFEGIMDFMDTWESEVVPKHEMGMPAANAIIQQFADKYFHSLLHPLVFKWIISLYPDHLIGAYDLMRPGKLTVKALRLLTACFLWAGEHIAPDPTDTFTERRKAASRPTSITPTASSRRDSAPDDIPLSGCPHLRQQQRLKAAGSELKEDQNPQ</sequence>
<accession>A0ABT4XBG7</accession>